<evidence type="ECO:0000256" key="1">
    <source>
        <dbReference type="SAM" id="Phobius"/>
    </source>
</evidence>
<keyword evidence="1" id="KW-1133">Transmembrane helix</keyword>
<comment type="caution">
    <text evidence="3">The sequence shown here is derived from an EMBL/GenBank/DDBJ whole genome shotgun (WGS) entry which is preliminary data.</text>
</comment>
<sequence>MAKLKERVAILLVVYPVGAFLAILFFAFRALAWIKIWHWEKFPIYKRNPGLYENGLIVVSNHPHLLGCMFEVWLPVLFYRDYLRYPFRLRPFSVPDKSNFPDKWYWRWIKPVAVPINRNGKAEDARHEMKRLIEILKSGGICVIFAEGGRTFKGTKFQRSAKGKRVRILDRGVALLAQKTGAAILPIWVEDVNKTSSVDNADNLDPKKLYHRFPKFWEGVIVKVGDITRFEGIQFKGKPGGEKIVQDLTNALLELADKDQEE</sequence>
<feature type="transmembrane region" description="Helical" evidence="1">
    <location>
        <begin position="12"/>
        <end position="36"/>
    </location>
</feature>
<dbReference type="GO" id="GO:0016746">
    <property type="term" value="F:acyltransferase activity"/>
    <property type="evidence" value="ECO:0007669"/>
    <property type="project" value="InterPro"/>
</dbReference>
<proteinExistence type="predicted"/>
<dbReference type="EMBL" id="MHLZ01000025">
    <property type="protein sequence ID" value="OGZ19681.1"/>
    <property type="molecule type" value="Genomic_DNA"/>
</dbReference>
<dbReference type="SUPFAM" id="SSF69593">
    <property type="entry name" value="Glycerol-3-phosphate (1)-acyltransferase"/>
    <property type="match status" value="1"/>
</dbReference>
<dbReference type="CDD" id="cd07989">
    <property type="entry name" value="LPLAT_AGPAT-like"/>
    <property type="match status" value="1"/>
</dbReference>
<gene>
    <name evidence="3" type="ORF">A2626_03045</name>
</gene>
<evidence type="ECO:0000313" key="4">
    <source>
        <dbReference type="Proteomes" id="UP000177360"/>
    </source>
</evidence>
<protein>
    <recommendedName>
        <fullName evidence="2">Phospholipid/glycerol acyltransferase domain-containing protein</fullName>
    </recommendedName>
</protein>
<dbReference type="Proteomes" id="UP000177360">
    <property type="component" value="Unassembled WGS sequence"/>
</dbReference>
<feature type="domain" description="Phospholipid/glycerol acyltransferase" evidence="2">
    <location>
        <begin position="56"/>
        <end position="192"/>
    </location>
</feature>
<keyword evidence="1" id="KW-0812">Transmembrane</keyword>
<evidence type="ECO:0000259" key="2">
    <source>
        <dbReference type="SMART" id="SM00563"/>
    </source>
</evidence>
<name>A0A1G2E355_9BACT</name>
<dbReference type="AlphaFoldDB" id="A0A1G2E355"/>
<dbReference type="InterPro" id="IPR002123">
    <property type="entry name" value="Plipid/glycerol_acylTrfase"/>
</dbReference>
<organism evidence="3 4">
    <name type="scientific">Candidatus Nealsonbacteria bacterium RIFCSPHIGHO2_01_FULL_38_55</name>
    <dbReference type="NCBI Taxonomy" id="1801664"/>
    <lineage>
        <taxon>Bacteria</taxon>
        <taxon>Candidatus Nealsoniibacteriota</taxon>
    </lineage>
</organism>
<accession>A0A1G2E355</accession>
<evidence type="ECO:0000313" key="3">
    <source>
        <dbReference type="EMBL" id="OGZ19681.1"/>
    </source>
</evidence>
<dbReference type="SMART" id="SM00563">
    <property type="entry name" value="PlsC"/>
    <property type="match status" value="1"/>
</dbReference>
<reference evidence="3 4" key="1">
    <citation type="journal article" date="2016" name="Nat. Commun.">
        <title>Thousands of microbial genomes shed light on interconnected biogeochemical processes in an aquifer system.</title>
        <authorList>
            <person name="Anantharaman K."/>
            <person name="Brown C.T."/>
            <person name="Hug L.A."/>
            <person name="Sharon I."/>
            <person name="Castelle C.J."/>
            <person name="Probst A.J."/>
            <person name="Thomas B.C."/>
            <person name="Singh A."/>
            <person name="Wilkins M.J."/>
            <person name="Karaoz U."/>
            <person name="Brodie E.L."/>
            <person name="Williams K.H."/>
            <person name="Hubbard S.S."/>
            <person name="Banfield J.F."/>
        </authorList>
    </citation>
    <scope>NUCLEOTIDE SEQUENCE [LARGE SCALE GENOMIC DNA]</scope>
</reference>
<keyword evidence="1" id="KW-0472">Membrane</keyword>
<dbReference type="Pfam" id="PF01553">
    <property type="entry name" value="Acyltransferase"/>
    <property type="match status" value="1"/>
</dbReference>